<evidence type="ECO:0000259" key="1">
    <source>
        <dbReference type="Pfam" id="PF00534"/>
    </source>
</evidence>
<dbReference type="EMBL" id="FNRP01000040">
    <property type="protein sequence ID" value="SEB15591.1"/>
    <property type="molecule type" value="Genomic_DNA"/>
</dbReference>
<feature type="domain" description="Glycosyl transferase family 1" evidence="1">
    <location>
        <begin position="217"/>
        <end position="370"/>
    </location>
</feature>
<evidence type="ECO:0000259" key="2">
    <source>
        <dbReference type="Pfam" id="PF13439"/>
    </source>
</evidence>
<dbReference type="InterPro" id="IPR050194">
    <property type="entry name" value="Glycosyltransferase_grp1"/>
</dbReference>
<dbReference type="Pfam" id="PF00534">
    <property type="entry name" value="Glycos_transf_1"/>
    <property type="match status" value="1"/>
</dbReference>
<organism evidence="3 4">
    <name type="scientific">Bacteroides xylanisolvens</name>
    <dbReference type="NCBI Taxonomy" id="371601"/>
    <lineage>
        <taxon>Bacteria</taxon>
        <taxon>Pseudomonadati</taxon>
        <taxon>Bacteroidota</taxon>
        <taxon>Bacteroidia</taxon>
        <taxon>Bacteroidales</taxon>
        <taxon>Bacteroidaceae</taxon>
        <taxon>Bacteroides</taxon>
    </lineage>
</organism>
<dbReference type="SUPFAM" id="SSF53756">
    <property type="entry name" value="UDP-Glycosyltransferase/glycogen phosphorylase"/>
    <property type="match status" value="1"/>
</dbReference>
<dbReference type="Pfam" id="PF13439">
    <property type="entry name" value="Glyco_transf_4"/>
    <property type="match status" value="1"/>
</dbReference>
<keyword evidence="3" id="KW-0808">Transferase</keyword>
<dbReference type="InterPro" id="IPR028098">
    <property type="entry name" value="Glyco_trans_4-like_N"/>
</dbReference>
<dbReference type="PANTHER" id="PTHR45947:SF13">
    <property type="entry name" value="TRANSFERASE"/>
    <property type="match status" value="1"/>
</dbReference>
<evidence type="ECO:0000313" key="3">
    <source>
        <dbReference type="EMBL" id="SEB15591.1"/>
    </source>
</evidence>
<accession>A0A1H4H1U5</accession>
<dbReference type="RefSeq" id="WP_074708665.1">
    <property type="nucleotide sequence ID" value="NZ_FNRP01000040.1"/>
</dbReference>
<feature type="domain" description="Glycosyltransferase subfamily 4-like N-terminal" evidence="2">
    <location>
        <begin position="18"/>
        <end position="213"/>
    </location>
</feature>
<gene>
    <name evidence="3" type="ORF">SAMN04487924_14017</name>
</gene>
<reference evidence="3 4" key="1">
    <citation type="submission" date="2016-10" db="EMBL/GenBank/DDBJ databases">
        <authorList>
            <person name="de Groot N.N."/>
        </authorList>
    </citation>
    <scope>NUCLEOTIDE SEQUENCE [LARGE SCALE GENOMIC DNA]</scope>
    <source>
        <strain evidence="3 4">NLAE-zl-G339</strain>
    </source>
</reference>
<dbReference type="PANTHER" id="PTHR45947">
    <property type="entry name" value="SULFOQUINOVOSYL TRANSFERASE SQD2"/>
    <property type="match status" value="1"/>
</dbReference>
<dbReference type="Proteomes" id="UP000183040">
    <property type="component" value="Unassembled WGS sequence"/>
</dbReference>
<evidence type="ECO:0000313" key="4">
    <source>
        <dbReference type="Proteomes" id="UP000183040"/>
    </source>
</evidence>
<name>A0A1H4H1U5_9BACE</name>
<dbReference type="GO" id="GO:0016757">
    <property type="term" value="F:glycosyltransferase activity"/>
    <property type="evidence" value="ECO:0007669"/>
    <property type="project" value="InterPro"/>
</dbReference>
<dbReference type="Gene3D" id="3.40.50.2000">
    <property type="entry name" value="Glycogen Phosphorylase B"/>
    <property type="match status" value="2"/>
</dbReference>
<proteinExistence type="predicted"/>
<dbReference type="AlphaFoldDB" id="A0A1H4H1U5"/>
<dbReference type="InterPro" id="IPR001296">
    <property type="entry name" value="Glyco_trans_1"/>
</dbReference>
<protein>
    <submittedName>
        <fullName evidence="3">Glycosyltransferase involved in cell wall bisynthesis</fullName>
    </submittedName>
</protein>
<sequence length="388" mass="44995">MKILLSNKFYYYRGGDCIYMLNLEQLLKEHGHDVAVFAMDYSENIETPWKMYFPQNMNKLMAFTRPFGSVEVKKKFKQLLDVFKPDVVHLNNIHTQLSPVIAELAYQHNFHVVWTLHDYKLLCPRYDCLKNGNSICETCFKGDKRACLYNKCMKDSKLASWIGYKEAVTWSRERLETCTNMFICPSHFLADKMIQGGFDKAKMRTLCNFIDVDKCRKDSYEKDDYYCFIGRLSHEKGITTLVEAARQLPYKLKIIGGGPLMEQLKSLTTGTNIEFVGYKQWTEIKELVGHARFSVIPSEWYENNPLSVIEAQCLGTPVLGARIGGIPELIEEGTNGMLFESKNVTDLKVKIERMFASSFDYEELAKKSQQRYSADVYYENLMEIYSKL</sequence>